<keyword evidence="4 5" id="KW-0472">Membrane</keyword>
<organism evidence="6 7">
    <name type="scientific">Agrobacterium vitis</name>
    <name type="common">Rhizobium vitis</name>
    <dbReference type="NCBI Taxonomy" id="373"/>
    <lineage>
        <taxon>Bacteria</taxon>
        <taxon>Pseudomonadati</taxon>
        <taxon>Pseudomonadota</taxon>
        <taxon>Alphaproteobacteria</taxon>
        <taxon>Hyphomicrobiales</taxon>
        <taxon>Rhizobiaceae</taxon>
        <taxon>Rhizobium/Agrobacterium group</taxon>
        <taxon>Agrobacterium</taxon>
    </lineage>
</organism>
<reference evidence="6 7" key="1">
    <citation type="submission" date="2018-08" db="EMBL/GenBank/DDBJ databases">
        <title>Genome sequencing of Agrobacterium vitis strain ICMP 10754.</title>
        <authorList>
            <person name="Visnovsky S.B."/>
            <person name="Pitman A.R."/>
        </authorList>
    </citation>
    <scope>NUCLEOTIDE SEQUENCE [LARGE SCALE GENOMIC DNA]</scope>
    <source>
        <strain evidence="6 7">ICMP 10754</strain>
    </source>
</reference>
<dbReference type="PANTHER" id="PTHR43701:SF2">
    <property type="entry name" value="MEMBRANE TRANSPORTER PROTEIN YJNA-RELATED"/>
    <property type="match status" value="1"/>
</dbReference>
<dbReference type="Proteomes" id="UP000436911">
    <property type="component" value="Unassembled WGS sequence"/>
</dbReference>
<dbReference type="GeneID" id="60682217"/>
<evidence type="ECO:0000256" key="3">
    <source>
        <dbReference type="ARBA" id="ARBA00022989"/>
    </source>
</evidence>
<feature type="transmembrane region" description="Helical" evidence="5">
    <location>
        <begin position="202"/>
        <end position="221"/>
    </location>
</feature>
<keyword evidence="2 5" id="KW-0812">Transmembrane</keyword>
<dbReference type="AlphaFoldDB" id="A0A368NTB9"/>
<feature type="transmembrane region" description="Helical" evidence="5">
    <location>
        <begin position="70"/>
        <end position="89"/>
    </location>
</feature>
<evidence type="ECO:0000256" key="4">
    <source>
        <dbReference type="ARBA" id="ARBA00023136"/>
    </source>
</evidence>
<gene>
    <name evidence="6" type="ORF">DXT89_02870</name>
</gene>
<dbReference type="InterPro" id="IPR002781">
    <property type="entry name" value="TM_pro_TauE-like"/>
</dbReference>
<feature type="transmembrane region" description="Helical" evidence="5">
    <location>
        <begin position="173"/>
        <end position="196"/>
    </location>
</feature>
<dbReference type="EMBL" id="QUSG01000001">
    <property type="protein sequence ID" value="KAA3532302.1"/>
    <property type="molecule type" value="Genomic_DNA"/>
</dbReference>
<keyword evidence="3 5" id="KW-1133">Transmembrane helix</keyword>
<feature type="transmembrane region" description="Helical" evidence="5">
    <location>
        <begin position="138"/>
        <end position="161"/>
    </location>
</feature>
<dbReference type="GO" id="GO:0005886">
    <property type="term" value="C:plasma membrane"/>
    <property type="evidence" value="ECO:0007669"/>
    <property type="project" value="UniProtKB-SubCell"/>
</dbReference>
<comment type="similarity">
    <text evidence="5">Belongs to the 4-toluene sulfonate uptake permease (TSUP) (TC 2.A.102) family.</text>
</comment>
<dbReference type="PANTHER" id="PTHR43701">
    <property type="entry name" value="MEMBRANE TRANSPORTER PROTEIN MJ0441-RELATED"/>
    <property type="match status" value="1"/>
</dbReference>
<feature type="transmembrane region" description="Helical" evidence="5">
    <location>
        <begin position="44"/>
        <end position="64"/>
    </location>
</feature>
<evidence type="ECO:0000256" key="2">
    <source>
        <dbReference type="ARBA" id="ARBA00022692"/>
    </source>
</evidence>
<evidence type="ECO:0000256" key="5">
    <source>
        <dbReference type="RuleBase" id="RU363041"/>
    </source>
</evidence>
<evidence type="ECO:0000256" key="1">
    <source>
        <dbReference type="ARBA" id="ARBA00004141"/>
    </source>
</evidence>
<dbReference type="InterPro" id="IPR051598">
    <property type="entry name" value="TSUP/Inactive_protease-like"/>
</dbReference>
<comment type="caution">
    <text evidence="6">The sequence shown here is derived from an EMBL/GenBank/DDBJ whole genome shotgun (WGS) entry which is preliminary data.</text>
</comment>
<dbReference type="RefSeq" id="WP_060715832.1">
    <property type="nucleotide sequence ID" value="NZ_CP055265.1"/>
</dbReference>
<proteinExistence type="inferred from homology"/>
<comment type="subcellular location">
    <subcellularLocation>
        <location evidence="5">Cell membrane</location>
        <topology evidence="5">Multi-pass membrane protein</topology>
    </subcellularLocation>
    <subcellularLocation>
        <location evidence="1">Membrane</location>
        <topology evidence="1">Multi-pass membrane protein</topology>
    </subcellularLocation>
</comment>
<name>A0A368NTB9_AGRVI</name>
<dbReference type="Pfam" id="PF01925">
    <property type="entry name" value="TauE"/>
    <property type="match status" value="1"/>
</dbReference>
<evidence type="ECO:0000313" key="6">
    <source>
        <dbReference type="EMBL" id="KAA3532302.1"/>
    </source>
</evidence>
<dbReference type="OrthoDB" id="9151526at2"/>
<accession>A0A368NTB9</accession>
<feature type="transmembrane region" description="Helical" evidence="5">
    <location>
        <begin position="233"/>
        <end position="250"/>
    </location>
</feature>
<evidence type="ECO:0000313" key="7">
    <source>
        <dbReference type="Proteomes" id="UP000436911"/>
    </source>
</evidence>
<protein>
    <recommendedName>
        <fullName evidence="5">Probable membrane transporter protein</fullName>
    </recommendedName>
</protein>
<feature type="transmembrane region" description="Helical" evidence="5">
    <location>
        <begin position="101"/>
        <end position="118"/>
    </location>
</feature>
<feature type="transmembrane region" description="Helical" evidence="5">
    <location>
        <begin position="12"/>
        <end position="37"/>
    </location>
</feature>
<sequence>MNTLFAAIGSGGLVGFTLGLLGGGGSILATPLLLYVVGVSQPHVAIGTGALAVSANALINFASHALKGNVRWRCGAVFAALGVVGALAGSSLGKAMDGTRLLLLFGIVMLVVGVWMLRPRKAVTTAPRPVDLRMCLTTALVALVSGAASGFFGIGGGFLIVPGLMLATGMPMINAVGTSLLAVTAFGLATAANYALSGLVDWALAAEFILGGLLGGIVGTLSATRLGAHKNTLNRMFAAMIFLVAFYVIYKSSGAMFTR</sequence>
<keyword evidence="5" id="KW-1003">Cell membrane</keyword>